<keyword evidence="4" id="KW-1185">Reference proteome</keyword>
<evidence type="ECO:0000313" key="3">
    <source>
        <dbReference type="EMBL" id="AEE48186.1"/>
    </source>
</evidence>
<feature type="transmembrane region" description="Helical" evidence="1">
    <location>
        <begin position="299"/>
        <end position="321"/>
    </location>
</feature>
<organism evidence="3 4">
    <name type="scientific">Haliscomenobacter hydrossis (strain ATCC 27775 / DSM 1100 / LMG 10767 / O)</name>
    <dbReference type="NCBI Taxonomy" id="760192"/>
    <lineage>
        <taxon>Bacteria</taxon>
        <taxon>Pseudomonadati</taxon>
        <taxon>Bacteroidota</taxon>
        <taxon>Saprospiria</taxon>
        <taxon>Saprospirales</taxon>
        <taxon>Haliscomenobacteraceae</taxon>
        <taxon>Haliscomenobacter</taxon>
    </lineage>
</organism>
<keyword evidence="1" id="KW-0472">Membrane</keyword>
<keyword evidence="3" id="KW-0808">Transferase</keyword>
<name>F4KVY8_HALH1</name>
<dbReference type="EMBL" id="CP002691">
    <property type="protein sequence ID" value="AEE48186.1"/>
    <property type="molecule type" value="Genomic_DNA"/>
</dbReference>
<evidence type="ECO:0000259" key="2">
    <source>
        <dbReference type="SMART" id="SM00563"/>
    </source>
</evidence>
<feature type="transmembrane region" description="Helical" evidence="1">
    <location>
        <begin position="341"/>
        <end position="362"/>
    </location>
</feature>
<dbReference type="Proteomes" id="UP000008461">
    <property type="component" value="Chromosome"/>
</dbReference>
<keyword evidence="1" id="KW-1133">Transmembrane helix</keyword>
<dbReference type="OrthoDB" id="9806008at2"/>
<dbReference type="GO" id="GO:0008654">
    <property type="term" value="P:phospholipid biosynthetic process"/>
    <property type="evidence" value="ECO:0007669"/>
    <property type="project" value="TreeGrafter"/>
</dbReference>
<dbReference type="SUPFAM" id="SSF69593">
    <property type="entry name" value="Glycerol-3-phosphate (1)-acyltransferase"/>
    <property type="match status" value="1"/>
</dbReference>
<reference evidence="3 4" key="1">
    <citation type="journal article" date="2011" name="Stand. Genomic Sci.">
        <title>Complete genome sequence of Haliscomenobacter hydrossis type strain (O).</title>
        <authorList>
            <consortium name="US DOE Joint Genome Institute (JGI-PGF)"/>
            <person name="Daligault H."/>
            <person name="Lapidus A."/>
            <person name="Zeytun A."/>
            <person name="Nolan M."/>
            <person name="Lucas S."/>
            <person name="Del Rio T.G."/>
            <person name="Tice H."/>
            <person name="Cheng J.F."/>
            <person name="Tapia R."/>
            <person name="Han C."/>
            <person name="Goodwin L."/>
            <person name="Pitluck S."/>
            <person name="Liolios K."/>
            <person name="Pagani I."/>
            <person name="Ivanova N."/>
            <person name="Huntemann M."/>
            <person name="Mavromatis K."/>
            <person name="Mikhailova N."/>
            <person name="Pati A."/>
            <person name="Chen A."/>
            <person name="Palaniappan K."/>
            <person name="Land M."/>
            <person name="Hauser L."/>
            <person name="Brambilla E.M."/>
            <person name="Rohde M."/>
            <person name="Verbarg S."/>
            <person name="Goker M."/>
            <person name="Bristow J."/>
            <person name="Eisen J.A."/>
            <person name="Markowitz V."/>
            <person name="Hugenholtz P."/>
            <person name="Kyrpides N.C."/>
            <person name="Klenk H.P."/>
            <person name="Woyke T."/>
        </authorList>
    </citation>
    <scope>NUCLEOTIDE SEQUENCE [LARGE SCALE GENOMIC DNA]</scope>
    <source>
        <strain evidence="4">ATCC 27775 / DSM 1100 / LMG 10767 / O</strain>
    </source>
</reference>
<dbReference type="PANTHER" id="PTHR31605:SF0">
    <property type="entry name" value="GLYCEROL-3-PHOSPHATE O-ACYLTRANSFERASE 1"/>
    <property type="match status" value="1"/>
</dbReference>
<dbReference type="AlphaFoldDB" id="F4KVY8"/>
<dbReference type="PANTHER" id="PTHR31605">
    <property type="entry name" value="GLYCEROL-3-PHOSPHATE O-ACYLTRANSFERASE 1"/>
    <property type="match status" value="1"/>
</dbReference>
<evidence type="ECO:0000313" key="4">
    <source>
        <dbReference type="Proteomes" id="UP000008461"/>
    </source>
</evidence>
<gene>
    <name evidence="3" type="ordered locus">Halhy_0274</name>
</gene>
<proteinExistence type="predicted"/>
<dbReference type="STRING" id="760192.Halhy_0274"/>
<keyword evidence="1" id="KW-0812">Transmembrane</keyword>
<dbReference type="eggNOG" id="COG0204">
    <property type="taxonomic scope" value="Bacteria"/>
</dbReference>
<keyword evidence="3" id="KW-0012">Acyltransferase</keyword>
<evidence type="ECO:0000256" key="1">
    <source>
        <dbReference type="SAM" id="Phobius"/>
    </source>
</evidence>
<sequence>MLYYLVRPIARLGTYIFFRKIYFANEDRIPHNKSVILAINHPTGFMEPIIMAVLLSKPLHFLVRGDFFSKKIYGSLLRALHMIPIFRMRDTTGFSGVKSNFSTFEACYAGLKAGKIIMIFPEGRTELEKRLRPLQRGLVRIAFGTLERYPDLEDLYVVPVGVNFTDGEQARSEVMINFGEPLSTRTFYQTGTATEGDALLEALAAAMAKNIVIVKDAADDELAEILLTLDRNERREKIFPVIADDAACLWREKAIATRINELPVAEKEGLKTKASAYQKALKAAGVTDRAVAKSQKNGVGGLLFLILGCLPAWIGRAFCFLPAQLAHYIKAKRVRRLEYKLPVWAGVSWGMFLVYYLLWLLIAGLSGQWLILLVAVCLGGLGYFGLYYFEYYTHWSNAQRFQRLSSAQQAALKQHRNELLPFTQ</sequence>
<dbReference type="SMART" id="SM00563">
    <property type="entry name" value="PlsC"/>
    <property type="match status" value="1"/>
</dbReference>
<dbReference type="HOGENOM" id="CLU_047487_2_0_10"/>
<dbReference type="InterPro" id="IPR052744">
    <property type="entry name" value="GPAT/DAPAT"/>
</dbReference>
<feature type="transmembrane region" description="Helical" evidence="1">
    <location>
        <begin position="368"/>
        <end position="389"/>
    </location>
</feature>
<reference key="2">
    <citation type="submission" date="2011-04" db="EMBL/GenBank/DDBJ databases">
        <title>Complete sequence of chromosome of Haliscomenobacter hydrossis DSM 1100.</title>
        <authorList>
            <consortium name="US DOE Joint Genome Institute (JGI-PGF)"/>
            <person name="Lucas S."/>
            <person name="Han J."/>
            <person name="Lapidus A."/>
            <person name="Bruce D."/>
            <person name="Goodwin L."/>
            <person name="Pitluck S."/>
            <person name="Peters L."/>
            <person name="Kyrpides N."/>
            <person name="Mavromatis K."/>
            <person name="Ivanova N."/>
            <person name="Ovchinnikova G."/>
            <person name="Pagani I."/>
            <person name="Daligault H."/>
            <person name="Detter J.C."/>
            <person name="Han C."/>
            <person name="Land M."/>
            <person name="Hauser L."/>
            <person name="Markowitz V."/>
            <person name="Cheng J.-F."/>
            <person name="Hugenholtz P."/>
            <person name="Woyke T."/>
            <person name="Wu D."/>
            <person name="Verbarg S."/>
            <person name="Frueling A."/>
            <person name="Brambilla E."/>
            <person name="Klenk H.-P."/>
            <person name="Eisen J.A."/>
        </authorList>
    </citation>
    <scope>NUCLEOTIDE SEQUENCE</scope>
    <source>
        <strain>DSM 1100</strain>
    </source>
</reference>
<accession>F4KVY8</accession>
<dbReference type="KEGG" id="hhy:Halhy_0274"/>
<dbReference type="GO" id="GO:0016287">
    <property type="term" value="F:glycerone-phosphate O-acyltransferase activity"/>
    <property type="evidence" value="ECO:0007669"/>
    <property type="project" value="TreeGrafter"/>
</dbReference>
<dbReference type="GO" id="GO:0004366">
    <property type="term" value="F:glycerol-3-phosphate O-acyltransferase activity"/>
    <property type="evidence" value="ECO:0007669"/>
    <property type="project" value="TreeGrafter"/>
</dbReference>
<dbReference type="InterPro" id="IPR002123">
    <property type="entry name" value="Plipid/glycerol_acylTrfase"/>
</dbReference>
<protein>
    <submittedName>
        <fullName evidence="3">Phospholipid/glycerol acyltransferase</fullName>
    </submittedName>
</protein>
<feature type="domain" description="Phospholipid/glycerol acyltransferase" evidence="2">
    <location>
        <begin position="35"/>
        <end position="165"/>
    </location>
</feature>
<dbReference type="RefSeq" id="WP_013762750.1">
    <property type="nucleotide sequence ID" value="NC_015510.1"/>
</dbReference>
<dbReference type="Pfam" id="PF01553">
    <property type="entry name" value="Acyltransferase"/>
    <property type="match status" value="1"/>
</dbReference>